<evidence type="ECO:0000313" key="5">
    <source>
        <dbReference type="Proteomes" id="UP000281112"/>
    </source>
</evidence>
<evidence type="ECO:0000259" key="3">
    <source>
        <dbReference type="PROSITE" id="PS50937"/>
    </source>
</evidence>
<dbReference type="PANTHER" id="PTHR30204:SF98">
    <property type="entry name" value="HTH-TYPE TRANSCRIPTIONAL REGULATOR ADHR"/>
    <property type="match status" value="1"/>
</dbReference>
<dbReference type="PROSITE" id="PS50937">
    <property type="entry name" value="HTH_MERR_2"/>
    <property type="match status" value="1"/>
</dbReference>
<sequence length="118" mass="14152">MNIKQFSQRIGLSPYTLRYYEKISLLRDIKRDSSGHRLYSENDIEWLKFIIRLKETGMPLERIKEYAELRASGDKTFAARQQLLEEHKENLKHSIEEQQSHLKALENKIHYYQTKINA</sequence>
<name>A0A3N9TB24_9VIBR</name>
<dbReference type="PRINTS" id="PR00040">
    <property type="entry name" value="HTHMERR"/>
</dbReference>
<organism evidence="4 5">
    <name type="scientific">Vibrio viridaestus</name>
    <dbReference type="NCBI Taxonomy" id="2487322"/>
    <lineage>
        <taxon>Bacteria</taxon>
        <taxon>Pseudomonadati</taxon>
        <taxon>Pseudomonadota</taxon>
        <taxon>Gammaproteobacteria</taxon>
        <taxon>Vibrionales</taxon>
        <taxon>Vibrionaceae</taxon>
        <taxon>Vibrio</taxon>
    </lineage>
</organism>
<dbReference type="Pfam" id="PF13411">
    <property type="entry name" value="MerR_1"/>
    <property type="match status" value="1"/>
</dbReference>
<dbReference type="InterPro" id="IPR009061">
    <property type="entry name" value="DNA-bd_dom_put_sf"/>
</dbReference>
<gene>
    <name evidence="4" type="ORF">EES38_19805</name>
</gene>
<dbReference type="EMBL" id="RJVQ01000013">
    <property type="protein sequence ID" value="RQW61358.1"/>
    <property type="molecule type" value="Genomic_DNA"/>
</dbReference>
<protein>
    <submittedName>
        <fullName evidence="4">MerR family transcriptional regulator</fullName>
    </submittedName>
</protein>
<evidence type="ECO:0000313" key="4">
    <source>
        <dbReference type="EMBL" id="RQW61358.1"/>
    </source>
</evidence>
<proteinExistence type="predicted"/>
<dbReference type="SMART" id="SM00422">
    <property type="entry name" value="HTH_MERR"/>
    <property type="match status" value="1"/>
</dbReference>
<dbReference type="PANTHER" id="PTHR30204">
    <property type="entry name" value="REDOX-CYCLING DRUG-SENSING TRANSCRIPTIONAL ACTIVATOR SOXR"/>
    <property type="match status" value="1"/>
</dbReference>
<keyword evidence="2" id="KW-0175">Coiled coil</keyword>
<keyword evidence="1" id="KW-0238">DNA-binding</keyword>
<dbReference type="CDD" id="cd01109">
    <property type="entry name" value="HTH_YyaN"/>
    <property type="match status" value="1"/>
</dbReference>
<dbReference type="OrthoDB" id="9808480at2"/>
<accession>A0A3N9TB24</accession>
<feature type="domain" description="HTH merR-type" evidence="3">
    <location>
        <begin position="1"/>
        <end position="69"/>
    </location>
</feature>
<dbReference type="Gene3D" id="1.10.1660.10">
    <property type="match status" value="1"/>
</dbReference>
<dbReference type="InterPro" id="IPR047057">
    <property type="entry name" value="MerR_fam"/>
</dbReference>
<dbReference type="SUPFAM" id="SSF46955">
    <property type="entry name" value="Putative DNA-binding domain"/>
    <property type="match status" value="1"/>
</dbReference>
<keyword evidence="5" id="KW-1185">Reference proteome</keyword>
<dbReference type="Proteomes" id="UP000281112">
    <property type="component" value="Unassembled WGS sequence"/>
</dbReference>
<dbReference type="GO" id="GO:0003700">
    <property type="term" value="F:DNA-binding transcription factor activity"/>
    <property type="evidence" value="ECO:0007669"/>
    <property type="project" value="InterPro"/>
</dbReference>
<dbReference type="AlphaFoldDB" id="A0A3N9TB24"/>
<reference evidence="4 5" key="1">
    <citation type="submission" date="2018-11" db="EMBL/GenBank/DDBJ databases">
        <title>Vibrio LJC006 sp. nov., isolated from seawater during the bloom of the enteromorpha.</title>
        <authorList>
            <person name="Liang J."/>
        </authorList>
    </citation>
    <scope>NUCLEOTIDE SEQUENCE [LARGE SCALE GENOMIC DNA]</scope>
    <source>
        <strain evidence="4 5">LJC006</strain>
    </source>
</reference>
<evidence type="ECO:0000256" key="2">
    <source>
        <dbReference type="SAM" id="Coils"/>
    </source>
</evidence>
<feature type="coiled-coil region" evidence="2">
    <location>
        <begin position="88"/>
        <end position="115"/>
    </location>
</feature>
<dbReference type="GO" id="GO:0003677">
    <property type="term" value="F:DNA binding"/>
    <property type="evidence" value="ECO:0007669"/>
    <property type="project" value="UniProtKB-KW"/>
</dbReference>
<comment type="caution">
    <text evidence="4">The sequence shown here is derived from an EMBL/GenBank/DDBJ whole genome shotgun (WGS) entry which is preliminary data.</text>
</comment>
<dbReference type="RefSeq" id="WP_124938946.1">
    <property type="nucleotide sequence ID" value="NZ_RJVQ01000013.1"/>
</dbReference>
<dbReference type="InterPro" id="IPR000551">
    <property type="entry name" value="MerR-type_HTH_dom"/>
</dbReference>
<evidence type="ECO:0000256" key="1">
    <source>
        <dbReference type="ARBA" id="ARBA00023125"/>
    </source>
</evidence>